<feature type="transmembrane region" description="Helical" evidence="9">
    <location>
        <begin position="145"/>
        <end position="171"/>
    </location>
</feature>
<evidence type="ECO:0000256" key="6">
    <source>
        <dbReference type="ARBA" id="ARBA00022989"/>
    </source>
</evidence>
<evidence type="ECO:0000256" key="4">
    <source>
        <dbReference type="ARBA" id="ARBA00022475"/>
    </source>
</evidence>
<feature type="transmembrane region" description="Helical" evidence="9">
    <location>
        <begin position="33"/>
        <end position="54"/>
    </location>
</feature>
<feature type="transmembrane region" description="Helical" evidence="9">
    <location>
        <begin position="183"/>
        <end position="202"/>
    </location>
</feature>
<evidence type="ECO:0000256" key="5">
    <source>
        <dbReference type="ARBA" id="ARBA00022692"/>
    </source>
</evidence>
<feature type="transmembrane region" description="Helical" evidence="9">
    <location>
        <begin position="109"/>
        <end position="133"/>
    </location>
</feature>
<dbReference type="RefSeq" id="WP_091360559.1">
    <property type="nucleotide sequence ID" value="NZ_AP025284.1"/>
</dbReference>
<keyword evidence="8 9" id="KW-0472">Membrane</keyword>
<dbReference type="GO" id="GO:0005886">
    <property type="term" value="C:plasma membrane"/>
    <property type="evidence" value="ECO:0007669"/>
    <property type="project" value="UniProtKB-SubCell"/>
</dbReference>
<feature type="transmembrane region" description="Helical" evidence="9">
    <location>
        <begin position="235"/>
        <end position="253"/>
    </location>
</feature>
<dbReference type="EMBL" id="FOGB01000012">
    <property type="protein sequence ID" value="SEQ95469.1"/>
    <property type="molecule type" value="Genomic_DNA"/>
</dbReference>
<evidence type="ECO:0000313" key="12">
    <source>
        <dbReference type="Proteomes" id="UP000198749"/>
    </source>
</evidence>
<dbReference type="Proteomes" id="UP000198749">
    <property type="component" value="Unassembled WGS sequence"/>
</dbReference>
<comment type="subcellular location">
    <subcellularLocation>
        <location evidence="1">Cell membrane</location>
        <topology evidence="1">Multi-pass membrane protein</topology>
    </subcellularLocation>
</comment>
<keyword evidence="3" id="KW-0813">Transport</keyword>
<dbReference type="PANTHER" id="PTHR30413">
    <property type="entry name" value="INNER MEMBRANE TRANSPORT PERMEASE"/>
    <property type="match status" value="1"/>
</dbReference>
<dbReference type="Pfam" id="PF01061">
    <property type="entry name" value="ABC2_membrane"/>
    <property type="match status" value="1"/>
</dbReference>
<dbReference type="GO" id="GO:0015774">
    <property type="term" value="P:polysaccharide transport"/>
    <property type="evidence" value="ECO:0007669"/>
    <property type="project" value="UniProtKB-KW"/>
</dbReference>
<evidence type="ECO:0000256" key="8">
    <source>
        <dbReference type="ARBA" id="ARBA00023136"/>
    </source>
</evidence>
<dbReference type="InterPro" id="IPR013525">
    <property type="entry name" value="ABC2_TM"/>
</dbReference>
<accession>A0A1H9K8M3</accession>
<dbReference type="GO" id="GO:0140359">
    <property type="term" value="F:ABC-type transporter activity"/>
    <property type="evidence" value="ECO:0007669"/>
    <property type="project" value="InterPro"/>
</dbReference>
<dbReference type="STRING" id="355243.SAMN03080615_03379"/>
<feature type="transmembrane region" description="Helical" evidence="9">
    <location>
        <begin position="60"/>
        <end position="80"/>
    </location>
</feature>
<keyword evidence="12" id="KW-1185">Reference proteome</keyword>
<dbReference type="AlphaFoldDB" id="A0A1H9K8M3"/>
<keyword evidence="7" id="KW-0762">Sugar transport</keyword>
<dbReference type="GO" id="GO:0015920">
    <property type="term" value="P:lipopolysaccharide transport"/>
    <property type="evidence" value="ECO:0007669"/>
    <property type="project" value="TreeGrafter"/>
</dbReference>
<keyword evidence="5 9" id="KW-0812">Transmembrane</keyword>
<evidence type="ECO:0000256" key="7">
    <source>
        <dbReference type="ARBA" id="ARBA00023047"/>
    </source>
</evidence>
<keyword evidence="7" id="KW-0625">Polysaccharide transport</keyword>
<evidence type="ECO:0000256" key="9">
    <source>
        <dbReference type="SAM" id="Phobius"/>
    </source>
</evidence>
<evidence type="ECO:0000256" key="1">
    <source>
        <dbReference type="ARBA" id="ARBA00004651"/>
    </source>
</evidence>
<keyword evidence="6 9" id="KW-1133">Transmembrane helix</keyword>
<protein>
    <submittedName>
        <fullName evidence="11">Capsular polysaccharide transport system permease protein</fullName>
    </submittedName>
</protein>
<reference evidence="12" key="1">
    <citation type="submission" date="2016-10" db="EMBL/GenBank/DDBJ databases">
        <authorList>
            <person name="Varghese N."/>
            <person name="Submissions S."/>
        </authorList>
    </citation>
    <scope>NUCLEOTIDE SEQUENCE [LARGE SCALE GENOMIC DNA]</scope>
    <source>
        <strain evidence="12">DSM 18887</strain>
    </source>
</reference>
<gene>
    <name evidence="11" type="ORF">SAMN03080615_03379</name>
</gene>
<evidence type="ECO:0000256" key="2">
    <source>
        <dbReference type="ARBA" id="ARBA00007783"/>
    </source>
</evidence>
<organism evidence="11 12">
    <name type="scientific">Amphritea atlantica</name>
    <dbReference type="NCBI Taxonomy" id="355243"/>
    <lineage>
        <taxon>Bacteria</taxon>
        <taxon>Pseudomonadati</taxon>
        <taxon>Pseudomonadota</taxon>
        <taxon>Gammaproteobacteria</taxon>
        <taxon>Oceanospirillales</taxon>
        <taxon>Oceanospirillaceae</taxon>
        <taxon>Amphritea</taxon>
    </lineage>
</organism>
<evidence type="ECO:0000256" key="3">
    <source>
        <dbReference type="ARBA" id="ARBA00022448"/>
    </source>
</evidence>
<comment type="similarity">
    <text evidence="2">Belongs to the ABC-2 integral membrane protein family.</text>
</comment>
<sequence length="262" mass="30150">MLSSRTSWQVTKAVWYALFMREALSRTTGDRFAWFWMLAEPVAMIVVLVSMRGIIMGGRYISGAEFIPWMLVGLLGFYLFRENLQRSLGAMQGYKGLFAYRQVKSIDPVFVRCFLEGMLKTFILVLFIFAGILLDIDLIADDPLFALFCWFSLWFLGVGAALTFSAVSELVPEVGKIVRITSMPLMIISGVIFPLNFLPFWIQEYLLFNPIVHGLELLRMAFFENYRPVAGIDMGYLWLWNLGLITFGLMLHMRFEPRLKAQ</sequence>
<name>A0A1H9K8M3_9GAMM</name>
<dbReference type="PANTHER" id="PTHR30413:SF10">
    <property type="entry name" value="CAPSULE POLYSACCHARIDE EXPORT INNER-MEMBRANE PROTEIN CTRC"/>
    <property type="match status" value="1"/>
</dbReference>
<dbReference type="OrthoDB" id="9814458at2"/>
<proteinExistence type="inferred from homology"/>
<evidence type="ECO:0000259" key="10">
    <source>
        <dbReference type="Pfam" id="PF01061"/>
    </source>
</evidence>
<feature type="domain" description="ABC-2 type transporter transmembrane" evidence="10">
    <location>
        <begin position="15"/>
        <end position="223"/>
    </location>
</feature>
<evidence type="ECO:0000313" key="11">
    <source>
        <dbReference type="EMBL" id="SEQ95469.1"/>
    </source>
</evidence>
<keyword evidence="4" id="KW-1003">Cell membrane</keyword>